<reference evidence="2 3" key="1">
    <citation type="journal article" date="2011" name="J. Bacteriol.">
        <title>Draft genome sequence of the thermoalkaliphilic Caldalkalibacillus thermarum strain TA2.A1.</title>
        <authorList>
            <person name="Kalamorz F."/>
            <person name="Keis S."/>
            <person name="McMillan D.G."/>
            <person name="Olsson K."/>
            <person name="Stanton J.A."/>
            <person name="Stockwell P."/>
            <person name="Black M.A."/>
            <person name="Klingeman D.M."/>
            <person name="Land M.L."/>
            <person name="Han C.S."/>
            <person name="Martin S.L."/>
            <person name="Becher S.A."/>
            <person name="Peddie C.J."/>
            <person name="Morgan H.W."/>
            <person name="Matthies D."/>
            <person name="Preiss L."/>
            <person name="Meier T."/>
            <person name="Brown S.D."/>
            <person name="Cook G.M."/>
        </authorList>
    </citation>
    <scope>NUCLEOTIDE SEQUENCE [LARGE SCALE GENOMIC DNA]</scope>
    <source>
        <strain evidence="2 3">TA2.A1</strain>
    </source>
</reference>
<evidence type="ECO:0000313" key="3">
    <source>
        <dbReference type="Proteomes" id="UP000010716"/>
    </source>
</evidence>
<evidence type="ECO:0000313" key="2">
    <source>
        <dbReference type="EMBL" id="EGL84287.1"/>
    </source>
</evidence>
<evidence type="ECO:0000259" key="1">
    <source>
        <dbReference type="Pfam" id="PF20376"/>
    </source>
</evidence>
<dbReference type="eggNOG" id="ENOG502Z86U">
    <property type="taxonomic scope" value="Bacteria"/>
</dbReference>
<sequence length="109" mass="12141">MKKSKLFNNRIGVLATMHKKEVVMAPLLKKELGVKIIVPERFNTDCFGTFTREIDRAGNQLEAARLKAQKALSITGEALAFASEGAFGPHPVFPFVPYNREIVLLLDKV</sequence>
<proteinExistence type="predicted"/>
<dbReference type="EMBL" id="AFCE01000008">
    <property type="protein sequence ID" value="EGL84287.1"/>
    <property type="molecule type" value="Genomic_DNA"/>
</dbReference>
<dbReference type="Proteomes" id="UP000010716">
    <property type="component" value="Unassembled WGS sequence"/>
</dbReference>
<dbReference type="AlphaFoldDB" id="F5L2Z8"/>
<dbReference type="InterPro" id="IPR046612">
    <property type="entry name" value="DUF6671"/>
</dbReference>
<protein>
    <recommendedName>
        <fullName evidence="1">DUF6671 domain-containing protein</fullName>
    </recommendedName>
</protein>
<accession>F5L2Z8</accession>
<feature type="domain" description="DUF6671" evidence="1">
    <location>
        <begin position="67"/>
        <end position="108"/>
    </location>
</feature>
<dbReference type="RefSeq" id="WP_007502055.1">
    <property type="nucleotide sequence ID" value="NZ_AFCE01000008.1"/>
</dbReference>
<comment type="caution">
    <text evidence="2">The sequence shown here is derived from an EMBL/GenBank/DDBJ whole genome shotgun (WGS) entry which is preliminary data.</text>
</comment>
<dbReference type="Pfam" id="PF20376">
    <property type="entry name" value="DUF6671"/>
    <property type="match status" value="1"/>
</dbReference>
<organism evidence="2 3">
    <name type="scientific">Caldalkalibacillus thermarum (strain TA2.A1)</name>
    <dbReference type="NCBI Taxonomy" id="986075"/>
    <lineage>
        <taxon>Bacteria</taxon>
        <taxon>Bacillati</taxon>
        <taxon>Bacillota</taxon>
        <taxon>Bacilli</taxon>
        <taxon>Bacillales</taxon>
        <taxon>Bacillaceae</taxon>
        <taxon>Caldalkalibacillus</taxon>
    </lineage>
</organism>
<gene>
    <name evidence="2" type="ORF">CathTA2_0158</name>
</gene>
<name>F5L2Z8_CALTT</name>